<proteinExistence type="predicted"/>
<organism evidence="3 4">
    <name type="scientific">Drosophila simulans</name>
    <name type="common">Fruit fly</name>
    <dbReference type="NCBI Taxonomy" id="7240"/>
    <lineage>
        <taxon>Eukaryota</taxon>
        <taxon>Metazoa</taxon>
        <taxon>Ecdysozoa</taxon>
        <taxon>Arthropoda</taxon>
        <taxon>Hexapoda</taxon>
        <taxon>Insecta</taxon>
        <taxon>Pterygota</taxon>
        <taxon>Neoptera</taxon>
        <taxon>Endopterygota</taxon>
        <taxon>Diptera</taxon>
        <taxon>Brachycera</taxon>
        <taxon>Muscomorpha</taxon>
        <taxon>Ephydroidea</taxon>
        <taxon>Drosophilidae</taxon>
        <taxon>Drosophila</taxon>
        <taxon>Sophophora</taxon>
    </lineage>
</organism>
<dbReference type="PANTHER" id="PTHR21119">
    <property type="entry name" value="C2 DOMAIN-CONTAINING PROTEIN"/>
    <property type="match status" value="1"/>
</dbReference>
<feature type="compositionally biased region" description="Basic and acidic residues" evidence="1">
    <location>
        <begin position="59"/>
        <end position="68"/>
    </location>
</feature>
<evidence type="ECO:0000313" key="4">
    <source>
        <dbReference type="Proteomes" id="UP000000304"/>
    </source>
</evidence>
<dbReference type="InterPro" id="IPR039934">
    <property type="entry name" value="C2CD2/C2CD2L"/>
</dbReference>
<keyword evidence="2" id="KW-0812">Transmembrane</keyword>
<dbReference type="SMR" id="B4QDM2"/>
<sequence length="267" mass="29083">MDSLAIFIFLWAVLALFSVWLIKLLYHKYLNKDKSASAANSRQTSVAPTSGSPTSVAGKTEKRLSEPRDLLATKSKVEGLDLSKPLGGASGGRGRSSASPLNTAGAAAGGPRRRVVRQSSTGPENRKKRYVPPPSNVVGPETSSVTWTSQVFRWLYSDLVIVNELLMSWVIAINDTLRKSVEEHGVAVEVVRVLPDSPAPGLNNIFCNCDENNPADMLITFDCDAMPVLQVKTFRQKSGKVETSHYKVTVSRFRARMAIPMNYTASG</sequence>
<name>B4QDM2_DROSI</name>
<dbReference type="HOGENOM" id="CLU_1043054_0_0_1"/>
<feature type="compositionally biased region" description="Low complexity" evidence="1">
    <location>
        <begin position="95"/>
        <end position="110"/>
    </location>
</feature>
<dbReference type="STRING" id="7240.B4QDM2"/>
<gene>
    <name evidence="3" type="primary">Dsim\GD11432</name>
    <name evidence="3" type="ORF">Dsim_GD11432</name>
</gene>
<evidence type="ECO:0000256" key="2">
    <source>
        <dbReference type="SAM" id="Phobius"/>
    </source>
</evidence>
<feature type="transmembrane region" description="Helical" evidence="2">
    <location>
        <begin position="6"/>
        <end position="26"/>
    </location>
</feature>
<accession>B4QDM2</accession>
<reference evidence="3 4" key="1">
    <citation type="journal article" date="2007" name="Nature">
        <title>Evolution of genes and genomes on the Drosophila phylogeny.</title>
        <authorList>
            <consortium name="Drosophila 12 Genomes Consortium"/>
            <person name="Clark A.G."/>
            <person name="Eisen M.B."/>
            <person name="Smith D.R."/>
            <person name="Bergman C.M."/>
            <person name="Oliver B."/>
            <person name="Markow T.A."/>
            <person name="Kaufman T.C."/>
            <person name="Kellis M."/>
            <person name="Gelbart W."/>
            <person name="Iyer V.N."/>
            <person name="Pollard D.A."/>
            <person name="Sackton T.B."/>
            <person name="Larracuente A.M."/>
            <person name="Singh N.D."/>
            <person name="Abad J.P."/>
            <person name="Abt D.N."/>
            <person name="Adryan B."/>
            <person name="Aguade M."/>
            <person name="Akashi H."/>
            <person name="Anderson W.W."/>
            <person name="Aquadro C.F."/>
            <person name="Ardell D.H."/>
            <person name="Arguello R."/>
            <person name="Artieri C.G."/>
            <person name="Barbash D.A."/>
            <person name="Barker D."/>
            <person name="Barsanti P."/>
            <person name="Batterham P."/>
            <person name="Batzoglou S."/>
            <person name="Begun D."/>
            <person name="Bhutkar A."/>
            <person name="Blanco E."/>
            <person name="Bosak S.A."/>
            <person name="Bradley R.K."/>
            <person name="Brand A.D."/>
            <person name="Brent M.R."/>
            <person name="Brooks A.N."/>
            <person name="Brown R.H."/>
            <person name="Butlin R.K."/>
            <person name="Caggese C."/>
            <person name="Calvi B.R."/>
            <person name="Bernardo de Carvalho A."/>
            <person name="Caspi A."/>
            <person name="Castrezana S."/>
            <person name="Celniker S.E."/>
            <person name="Chang J.L."/>
            <person name="Chapple C."/>
            <person name="Chatterji S."/>
            <person name="Chinwalla A."/>
            <person name="Civetta A."/>
            <person name="Clifton S.W."/>
            <person name="Comeron J.M."/>
            <person name="Costello J.C."/>
            <person name="Coyne J.A."/>
            <person name="Daub J."/>
            <person name="David R.G."/>
            <person name="Delcher A.L."/>
            <person name="Delehaunty K."/>
            <person name="Do C.B."/>
            <person name="Ebling H."/>
            <person name="Edwards K."/>
            <person name="Eickbush T."/>
            <person name="Evans J.D."/>
            <person name="Filipski A."/>
            <person name="Findeiss S."/>
            <person name="Freyhult E."/>
            <person name="Fulton L."/>
            <person name="Fulton R."/>
            <person name="Garcia A.C."/>
            <person name="Gardiner A."/>
            <person name="Garfield D.A."/>
            <person name="Garvin B.E."/>
            <person name="Gibson G."/>
            <person name="Gilbert D."/>
            <person name="Gnerre S."/>
            <person name="Godfrey J."/>
            <person name="Good R."/>
            <person name="Gotea V."/>
            <person name="Gravely B."/>
            <person name="Greenberg A.J."/>
            <person name="Griffiths-Jones S."/>
            <person name="Gross S."/>
            <person name="Guigo R."/>
            <person name="Gustafson E.A."/>
            <person name="Haerty W."/>
            <person name="Hahn M.W."/>
            <person name="Halligan D.L."/>
            <person name="Halpern A.L."/>
            <person name="Halter G.M."/>
            <person name="Han M.V."/>
            <person name="Heger A."/>
            <person name="Hillier L."/>
            <person name="Hinrichs A.S."/>
            <person name="Holmes I."/>
            <person name="Hoskins R.A."/>
            <person name="Hubisz M.J."/>
            <person name="Hultmark D."/>
            <person name="Huntley M.A."/>
            <person name="Jaffe D.B."/>
            <person name="Jagadeeshan S."/>
            <person name="Jeck W.R."/>
            <person name="Johnson J."/>
            <person name="Jones C.D."/>
            <person name="Jordan W.C."/>
            <person name="Karpen G.H."/>
            <person name="Kataoka E."/>
            <person name="Keightley P.D."/>
            <person name="Kheradpour P."/>
            <person name="Kirkness E.F."/>
            <person name="Koerich L.B."/>
            <person name="Kristiansen K."/>
            <person name="Kudrna D."/>
            <person name="Kulathinal R.J."/>
            <person name="Kumar S."/>
            <person name="Kwok R."/>
            <person name="Lander E."/>
            <person name="Langley C.H."/>
            <person name="Lapoint R."/>
            <person name="Lazzaro B.P."/>
            <person name="Lee S.J."/>
            <person name="Levesque L."/>
            <person name="Li R."/>
            <person name="Lin C.F."/>
            <person name="Lin M.F."/>
            <person name="Lindblad-Toh K."/>
            <person name="Llopart A."/>
            <person name="Long M."/>
            <person name="Low L."/>
            <person name="Lozovsky E."/>
            <person name="Lu J."/>
            <person name="Luo M."/>
            <person name="Machado C.A."/>
            <person name="Makalowski W."/>
            <person name="Marzo M."/>
            <person name="Matsuda M."/>
            <person name="Matzkin L."/>
            <person name="McAllister B."/>
            <person name="McBride C.S."/>
            <person name="McKernan B."/>
            <person name="McKernan K."/>
            <person name="Mendez-Lago M."/>
            <person name="Minx P."/>
            <person name="Mollenhauer M.U."/>
            <person name="Montooth K."/>
            <person name="Mount S.M."/>
            <person name="Mu X."/>
            <person name="Myers E."/>
            <person name="Negre B."/>
            <person name="Newfeld S."/>
            <person name="Nielsen R."/>
            <person name="Noor M.A."/>
            <person name="O'Grady P."/>
            <person name="Pachter L."/>
            <person name="Papaceit M."/>
            <person name="Parisi M.J."/>
            <person name="Parisi M."/>
            <person name="Parts L."/>
            <person name="Pedersen J.S."/>
            <person name="Pesole G."/>
            <person name="Phillippy A.M."/>
            <person name="Ponting C.P."/>
            <person name="Pop M."/>
            <person name="Porcelli D."/>
            <person name="Powell J.R."/>
            <person name="Prohaska S."/>
            <person name="Pruitt K."/>
            <person name="Puig M."/>
            <person name="Quesneville H."/>
            <person name="Ram K.R."/>
            <person name="Rand D."/>
            <person name="Rasmussen M.D."/>
            <person name="Reed L.K."/>
            <person name="Reenan R."/>
            <person name="Reily A."/>
            <person name="Remington K.A."/>
            <person name="Rieger T.T."/>
            <person name="Ritchie M.G."/>
            <person name="Robin C."/>
            <person name="Rogers Y.H."/>
            <person name="Rohde C."/>
            <person name="Rozas J."/>
            <person name="Rubenfield M.J."/>
            <person name="Ruiz A."/>
            <person name="Russo S."/>
            <person name="Salzberg S.L."/>
            <person name="Sanchez-Gracia A."/>
            <person name="Saranga D.J."/>
            <person name="Sato H."/>
            <person name="Schaeffer S.W."/>
            <person name="Schatz M.C."/>
            <person name="Schlenke T."/>
            <person name="Schwartz R."/>
            <person name="Segarra C."/>
            <person name="Singh R.S."/>
            <person name="Sirot L."/>
            <person name="Sirota M."/>
            <person name="Sisneros N.B."/>
            <person name="Smith C.D."/>
            <person name="Smith T.F."/>
            <person name="Spieth J."/>
            <person name="Stage D.E."/>
            <person name="Stark A."/>
            <person name="Stephan W."/>
            <person name="Strausberg R.L."/>
            <person name="Strempel S."/>
            <person name="Sturgill D."/>
            <person name="Sutton G."/>
            <person name="Sutton G.G."/>
            <person name="Tao W."/>
            <person name="Teichmann S."/>
            <person name="Tobari Y.N."/>
            <person name="Tomimura Y."/>
            <person name="Tsolas J.M."/>
            <person name="Valente V.L."/>
            <person name="Venter E."/>
            <person name="Venter J.C."/>
            <person name="Vicario S."/>
            <person name="Vieira F.G."/>
            <person name="Vilella A.J."/>
            <person name="Villasante A."/>
            <person name="Walenz B."/>
            <person name="Wang J."/>
            <person name="Wasserman M."/>
            <person name="Watts T."/>
            <person name="Wilson D."/>
            <person name="Wilson R.K."/>
            <person name="Wing R.A."/>
            <person name="Wolfner M.F."/>
            <person name="Wong A."/>
            <person name="Wong G.K."/>
            <person name="Wu C.I."/>
            <person name="Wu G."/>
            <person name="Yamamoto D."/>
            <person name="Yang H.P."/>
            <person name="Yang S.P."/>
            <person name="Yorke J.A."/>
            <person name="Yoshida K."/>
            <person name="Zdobnov E."/>
            <person name="Zhang P."/>
            <person name="Zhang Y."/>
            <person name="Zimin A.V."/>
            <person name="Baldwin J."/>
            <person name="Abdouelleil A."/>
            <person name="Abdulkadir J."/>
            <person name="Abebe A."/>
            <person name="Abera B."/>
            <person name="Abreu J."/>
            <person name="Acer S.C."/>
            <person name="Aftuck L."/>
            <person name="Alexander A."/>
            <person name="An P."/>
            <person name="Anderson E."/>
            <person name="Anderson S."/>
            <person name="Arachi H."/>
            <person name="Azer M."/>
            <person name="Bachantsang P."/>
            <person name="Barry A."/>
            <person name="Bayul T."/>
            <person name="Berlin A."/>
            <person name="Bessette D."/>
            <person name="Bloom T."/>
            <person name="Blye J."/>
            <person name="Boguslavskiy L."/>
            <person name="Bonnet C."/>
            <person name="Boukhgalter B."/>
            <person name="Bourzgui I."/>
            <person name="Brown A."/>
            <person name="Cahill P."/>
            <person name="Channer S."/>
            <person name="Cheshatsang Y."/>
            <person name="Chuda L."/>
            <person name="Citroen M."/>
            <person name="Collymore A."/>
            <person name="Cooke P."/>
            <person name="Costello M."/>
            <person name="D'Aco K."/>
            <person name="Daza R."/>
            <person name="De Haan G."/>
            <person name="DeGray S."/>
            <person name="DeMaso C."/>
            <person name="Dhargay N."/>
            <person name="Dooley K."/>
            <person name="Dooley E."/>
            <person name="Doricent M."/>
            <person name="Dorje P."/>
            <person name="Dorjee K."/>
            <person name="Dupes A."/>
            <person name="Elong R."/>
            <person name="Falk J."/>
            <person name="Farina A."/>
            <person name="Faro S."/>
            <person name="Ferguson D."/>
            <person name="Fisher S."/>
            <person name="Foley C.D."/>
            <person name="Franke A."/>
            <person name="Friedrich D."/>
            <person name="Gadbois L."/>
            <person name="Gearin G."/>
            <person name="Gearin C.R."/>
            <person name="Giannoukos G."/>
            <person name="Goode T."/>
            <person name="Graham J."/>
            <person name="Grandbois E."/>
            <person name="Grewal S."/>
            <person name="Gyaltsen K."/>
            <person name="Hafez N."/>
            <person name="Hagos B."/>
            <person name="Hall J."/>
            <person name="Henson C."/>
            <person name="Hollinger A."/>
            <person name="Honan T."/>
            <person name="Huard M.D."/>
            <person name="Hughes L."/>
            <person name="Hurhula B."/>
            <person name="Husby M.E."/>
            <person name="Kamat A."/>
            <person name="Kanga B."/>
            <person name="Kashin S."/>
            <person name="Khazanovich D."/>
            <person name="Kisner P."/>
            <person name="Lance K."/>
            <person name="Lara M."/>
            <person name="Lee W."/>
            <person name="Lennon N."/>
            <person name="Letendre F."/>
            <person name="LeVine R."/>
            <person name="Lipovsky A."/>
            <person name="Liu X."/>
            <person name="Liu J."/>
            <person name="Liu S."/>
            <person name="Lokyitsang T."/>
            <person name="Lokyitsang Y."/>
            <person name="Lubonja R."/>
            <person name="Lui A."/>
            <person name="MacDonald P."/>
            <person name="Magnisalis V."/>
            <person name="Maru K."/>
            <person name="Matthews C."/>
            <person name="McCusker W."/>
            <person name="McDonough S."/>
            <person name="Mehta T."/>
            <person name="Meldrim J."/>
            <person name="Meneus L."/>
            <person name="Mihai O."/>
            <person name="Mihalev A."/>
            <person name="Mihova T."/>
            <person name="Mittelman R."/>
            <person name="Mlenga V."/>
            <person name="Montmayeur A."/>
            <person name="Mulrain L."/>
            <person name="Navidi A."/>
            <person name="Naylor J."/>
            <person name="Negash T."/>
            <person name="Nguyen T."/>
            <person name="Nguyen N."/>
            <person name="Nicol R."/>
            <person name="Norbu C."/>
            <person name="Norbu N."/>
            <person name="Novod N."/>
            <person name="O'Neill B."/>
            <person name="Osman S."/>
            <person name="Markiewicz E."/>
            <person name="Oyono O.L."/>
            <person name="Patti C."/>
            <person name="Phunkhang P."/>
            <person name="Pierre F."/>
            <person name="Priest M."/>
            <person name="Raghuraman S."/>
            <person name="Rege F."/>
            <person name="Reyes R."/>
            <person name="Rise C."/>
            <person name="Rogov P."/>
            <person name="Ross K."/>
            <person name="Ryan E."/>
            <person name="Settipalli S."/>
            <person name="Shea T."/>
            <person name="Sherpa N."/>
            <person name="Shi L."/>
            <person name="Shih D."/>
            <person name="Sparrow T."/>
            <person name="Spaulding J."/>
            <person name="Stalker J."/>
            <person name="Stange-Thomann N."/>
            <person name="Stavropoulos S."/>
            <person name="Stone C."/>
            <person name="Strader C."/>
            <person name="Tesfaye S."/>
            <person name="Thomson T."/>
            <person name="Thoulutsang Y."/>
            <person name="Thoulutsang D."/>
            <person name="Topham K."/>
            <person name="Topping I."/>
            <person name="Tsamla T."/>
            <person name="Vassiliev H."/>
            <person name="Vo A."/>
            <person name="Wangchuk T."/>
            <person name="Wangdi T."/>
            <person name="Weiand M."/>
            <person name="Wilkinson J."/>
            <person name="Wilson A."/>
            <person name="Yadav S."/>
            <person name="Young G."/>
            <person name="Yu Q."/>
            <person name="Zembek L."/>
            <person name="Zhong D."/>
            <person name="Zimmer A."/>
            <person name="Zwirko Z."/>
            <person name="Jaffe D.B."/>
            <person name="Alvarez P."/>
            <person name="Brockman W."/>
            <person name="Butler J."/>
            <person name="Chin C."/>
            <person name="Gnerre S."/>
            <person name="Grabherr M."/>
            <person name="Kleber M."/>
            <person name="Mauceli E."/>
            <person name="MacCallum I."/>
        </authorList>
    </citation>
    <scope>NUCLEOTIDE SEQUENCE [LARGE SCALE GENOMIC DNA]</scope>
    <source>
        <strain evidence="4">white501</strain>
    </source>
</reference>
<dbReference type="Proteomes" id="UP000000304">
    <property type="component" value="Chromosome 2R"/>
</dbReference>
<dbReference type="PANTHER" id="PTHR21119:SF5">
    <property type="entry name" value="C2 DOMAIN-CONTAINING PROTEIN"/>
    <property type="match status" value="1"/>
</dbReference>
<feature type="region of interest" description="Disordered" evidence="1">
    <location>
        <begin position="37"/>
        <end position="68"/>
    </location>
</feature>
<evidence type="ECO:0000313" key="3">
    <source>
        <dbReference type="EMBL" id="EDX07778.1"/>
    </source>
</evidence>
<dbReference type="EMBL" id="CM000362">
    <property type="protein sequence ID" value="EDX07778.1"/>
    <property type="molecule type" value="Genomic_DNA"/>
</dbReference>
<protein>
    <submittedName>
        <fullName evidence="3">GD11432</fullName>
    </submittedName>
</protein>
<feature type="region of interest" description="Disordered" evidence="1">
    <location>
        <begin position="81"/>
        <end position="142"/>
    </location>
</feature>
<evidence type="ECO:0000256" key="1">
    <source>
        <dbReference type="SAM" id="MobiDB-lite"/>
    </source>
</evidence>
<feature type="compositionally biased region" description="Polar residues" evidence="1">
    <location>
        <begin position="37"/>
        <end position="57"/>
    </location>
</feature>
<dbReference type="AlphaFoldDB" id="B4QDM2"/>
<dbReference type="OMA" id="IYPVNYD"/>
<keyword evidence="2" id="KW-1133">Transmembrane helix</keyword>
<keyword evidence="4" id="KW-1185">Reference proteome</keyword>
<keyword evidence="2" id="KW-0472">Membrane</keyword>